<dbReference type="InterPro" id="IPR022277">
    <property type="entry name" value="CHP02171_FIBSS"/>
</dbReference>
<sequence length="879" mass="97609">MRFLLLSIFFFLISCANEASDADDISDAFEGLARLKATGDSVQLESMHLTAKFTYDFYVGEHEVTEREYAELMGEKFSAADSNKPVVDVTFYDAVLYANELSKKVKLDTFYAYRTVLRDDENHAVYLEDLRRDFTNDGYRLPTEAEWIFAASQGWNPKKNAWTSENSNYESHAVCSAGKNAAGICDMAGNVAEWTNDWLAEWNDTTVVNFAGAGSPNSLNEIVLKGGSFRNAAANINLKSRGDIYTVTPAMYANYVGFRVARGALLQTSFAPASEIKADYHISMLTDYKKLRTVLGTYRAKLAFRDDETQRIGFVDFLSSSPRAIEIKDTLDAYHPAISPDGKRVAFCTKPEGISGKSALYVRDLNSDGSNLVKLDVESAAIPRWRIVAGDTEIVYVSSTGNNANETDWKKESTWSVKFSGGKFGTPRKLFDGTYNGGVSSDGRLAVSGARLLRANVDGEQRLWYGGEQACNVSLSDSTSETLFLDFGGAIGAEFVGSSYDVHERILVADTAGSLLRTVPAPSGYAFDHSEWVHGKKDFAVATLTDMDGAHSKIALVNTRDSNVTDLAAGAELWHPDLWVDGLNVSDFELDLDSAGVYLLPNGTEPQNQMRVKMELFWCNKDSIEVLALGSSRILHGFIPDAKSINMGHSSNDMSLIYYIAENYAWNHLPRLKTLVISVDIDNWQTIEVYRDQMLAAAPGYLYDANHGFWKEGLPKDFVSLVQSSYPASQGYQNLRETKGFAELPGSGWGDPIIESDYQWAEKNPEKVEIQLKALRNFLALAESKEIRVIGVLFPQNPRYKETDSWGRYGPSRSAAKNIIDSLRACEKQFLNFSLMDENKMGYHDYADSTAANTDHLASAGARQFMSRLDSLTQLLYQK</sequence>
<dbReference type="PANTHER" id="PTHR23150:SF19">
    <property type="entry name" value="FORMYLGLYCINE-GENERATING ENZYME"/>
    <property type="match status" value="1"/>
</dbReference>
<feature type="signal peptide" evidence="1">
    <location>
        <begin position="1"/>
        <end position="19"/>
    </location>
</feature>
<evidence type="ECO:0000256" key="1">
    <source>
        <dbReference type="SAM" id="SignalP"/>
    </source>
</evidence>
<keyword evidence="1" id="KW-0732">Signal</keyword>
<dbReference type="SUPFAM" id="SSF69304">
    <property type="entry name" value="Tricorn protease N-terminal domain"/>
    <property type="match status" value="1"/>
</dbReference>
<dbReference type="SUPFAM" id="SSF56436">
    <property type="entry name" value="C-type lectin-like"/>
    <property type="match status" value="1"/>
</dbReference>
<evidence type="ECO:0000313" key="3">
    <source>
        <dbReference type="EMBL" id="PWL04278.1"/>
    </source>
</evidence>
<dbReference type="InterPro" id="IPR011042">
    <property type="entry name" value="6-blade_b-propeller_TolB-like"/>
</dbReference>
<feature type="chain" id="PRO_5047191158" evidence="1">
    <location>
        <begin position="20"/>
        <end position="879"/>
    </location>
</feature>
<dbReference type="PROSITE" id="PS51257">
    <property type="entry name" value="PROKAR_LIPOPROTEIN"/>
    <property type="match status" value="1"/>
</dbReference>
<accession>A0ABX5LSN2</accession>
<keyword evidence="4" id="KW-1185">Reference proteome</keyword>
<dbReference type="RefSeq" id="WP_109587127.1">
    <property type="nucleotide sequence ID" value="NZ_QGHD01000001.1"/>
</dbReference>
<name>A0ABX5LSN2_9BACT</name>
<dbReference type="Pfam" id="PF07676">
    <property type="entry name" value="PD40"/>
    <property type="match status" value="1"/>
</dbReference>
<feature type="domain" description="Sulfatase-modifying factor enzyme-like" evidence="2">
    <location>
        <begin position="55"/>
        <end position="262"/>
    </location>
</feature>
<reference evidence="3 4" key="1">
    <citation type="submission" date="2018-05" db="EMBL/GenBank/DDBJ databases">
        <title>Animal gut microbial communities from fecal samples from Wisconsin, USA.</title>
        <authorList>
            <person name="Neumann A."/>
        </authorList>
    </citation>
    <scope>NUCLEOTIDE SEQUENCE [LARGE SCALE GENOMIC DNA]</scope>
    <source>
        <strain evidence="3 4">UWS4</strain>
    </source>
</reference>
<proteinExistence type="predicted"/>
<dbReference type="InterPro" id="IPR042095">
    <property type="entry name" value="SUMF_sf"/>
</dbReference>
<organism evidence="3 4">
    <name type="scientific">Hallerella porci</name>
    <dbReference type="NCBI Taxonomy" id="1945871"/>
    <lineage>
        <taxon>Bacteria</taxon>
        <taxon>Pseudomonadati</taxon>
        <taxon>Fibrobacterota</taxon>
        <taxon>Fibrobacteria</taxon>
        <taxon>Fibrobacterales</taxon>
        <taxon>Fibrobacteraceae</taxon>
        <taxon>Hallerella</taxon>
    </lineage>
</organism>
<dbReference type="InterPro" id="IPR011659">
    <property type="entry name" value="WD40"/>
</dbReference>
<evidence type="ECO:0000313" key="4">
    <source>
        <dbReference type="Proteomes" id="UP000245523"/>
    </source>
</evidence>
<dbReference type="Gene3D" id="3.90.1580.10">
    <property type="entry name" value="paralog of FGE (formylglycine-generating enzyme)"/>
    <property type="match status" value="1"/>
</dbReference>
<dbReference type="PANTHER" id="PTHR23150">
    <property type="entry name" value="SULFATASE MODIFYING FACTOR 1, 2"/>
    <property type="match status" value="1"/>
</dbReference>
<dbReference type="Proteomes" id="UP000245523">
    <property type="component" value="Unassembled WGS sequence"/>
</dbReference>
<dbReference type="InterPro" id="IPR051043">
    <property type="entry name" value="Sulfatase_Mod_Factor_Kinase"/>
</dbReference>
<protein>
    <submittedName>
        <fullName evidence="3">Uncharacterized protein (TIGR02171 family)</fullName>
    </submittedName>
</protein>
<dbReference type="NCBIfam" id="TIGR02171">
    <property type="entry name" value="Fb_sc_TIGR02171"/>
    <property type="match status" value="1"/>
</dbReference>
<gene>
    <name evidence="3" type="ORF">B0H50_101293</name>
</gene>
<dbReference type="Gene3D" id="2.120.10.30">
    <property type="entry name" value="TolB, C-terminal domain"/>
    <property type="match status" value="1"/>
</dbReference>
<dbReference type="EMBL" id="QGHD01000001">
    <property type="protein sequence ID" value="PWL04278.1"/>
    <property type="molecule type" value="Genomic_DNA"/>
</dbReference>
<dbReference type="InterPro" id="IPR016187">
    <property type="entry name" value="CTDL_fold"/>
</dbReference>
<dbReference type="Pfam" id="PF03781">
    <property type="entry name" value="FGE-sulfatase"/>
    <property type="match status" value="1"/>
</dbReference>
<evidence type="ECO:0000259" key="2">
    <source>
        <dbReference type="Pfam" id="PF03781"/>
    </source>
</evidence>
<comment type="caution">
    <text evidence="3">The sequence shown here is derived from an EMBL/GenBank/DDBJ whole genome shotgun (WGS) entry which is preliminary data.</text>
</comment>
<dbReference type="InterPro" id="IPR005532">
    <property type="entry name" value="SUMF_dom"/>
</dbReference>